<comment type="caution">
    <text evidence="2">The sequence shown here is derived from an EMBL/GenBank/DDBJ whole genome shotgun (WGS) entry which is preliminary data.</text>
</comment>
<dbReference type="InterPro" id="IPR004119">
    <property type="entry name" value="EcKL"/>
</dbReference>
<dbReference type="OrthoDB" id="8250698at2759"/>
<dbReference type="Pfam" id="PF02958">
    <property type="entry name" value="EcKL"/>
    <property type="match status" value="1"/>
</dbReference>
<dbReference type="SMART" id="SM00587">
    <property type="entry name" value="CHK"/>
    <property type="match status" value="1"/>
</dbReference>
<feature type="domain" description="CHK kinase-like" evidence="1">
    <location>
        <begin position="120"/>
        <end position="315"/>
    </location>
</feature>
<dbReference type="SUPFAM" id="SSF56112">
    <property type="entry name" value="Protein kinase-like (PK-like)"/>
    <property type="match status" value="1"/>
</dbReference>
<accession>A0A9P0PNK7</accession>
<evidence type="ECO:0000259" key="1">
    <source>
        <dbReference type="SMART" id="SM00587"/>
    </source>
</evidence>
<reference evidence="2" key="1">
    <citation type="submission" date="2022-03" db="EMBL/GenBank/DDBJ databases">
        <authorList>
            <person name="Sayadi A."/>
        </authorList>
    </citation>
    <scope>NUCLEOTIDE SEQUENCE</scope>
</reference>
<evidence type="ECO:0000313" key="2">
    <source>
        <dbReference type="EMBL" id="CAH1991002.1"/>
    </source>
</evidence>
<name>A0A9P0PNK7_ACAOB</name>
<evidence type="ECO:0000313" key="3">
    <source>
        <dbReference type="Proteomes" id="UP001152888"/>
    </source>
</evidence>
<dbReference type="InterPro" id="IPR015897">
    <property type="entry name" value="CHK_kinase-like"/>
</dbReference>
<dbReference type="EMBL" id="CAKOFQ010007103">
    <property type="protein sequence ID" value="CAH1991002.1"/>
    <property type="molecule type" value="Genomic_DNA"/>
</dbReference>
<proteinExistence type="predicted"/>
<dbReference type="Gene3D" id="3.90.1200.10">
    <property type="match status" value="1"/>
</dbReference>
<gene>
    <name evidence="2" type="ORF">ACAOBT_LOCUS20009</name>
</gene>
<dbReference type="AlphaFoldDB" id="A0A9P0PNK7"/>
<dbReference type="InterPro" id="IPR011009">
    <property type="entry name" value="Kinase-like_dom_sf"/>
</dbReference>
<keyword evidence="3" id="KW-1185">Reference proteome</keyword>
<protein>
    <recommendedName>
        <fullName evidence="1">CHK kinase-like domain-containing protein</fullName>
    </recommendedName>
</protein>
<dbReference type="PANTHER" id="PTHR11012:SF30">
    <property type="entry name" value="PROTEIN KINASE-LIKE DOMAIN-CONTAINING"/>
    <property type="match status" value="1"/>
</dbReference>
<sequence length="400" mass="45431">MSACLPEVVQKSLERIVGNGEIRLMKKSNSEIGCSCNVVAEGDENEELASLYVKYLDFGLKFSDESLVYFNNETIFYGEIVPLFEKVVENLTGTQSELALDFVPKCSEVGHLTDKTEPYIIMEDLFSKGYSPFEEKELTVGEARMVVEELGKFHAFSFAARERYPAEFIEMTGRLTEVLFSKETRFASGRFFIHAIHDALKLAKQSFPTNSVYVEKLALYTLNVFDTMIEILEGNEDDYNFKVVTHGDLWPNNVLYNRNDEGKIAFLDFHACRLSSPVHDLQLLLLVGLDTSTRRRHGSDLILSYHRALCRHLEFLGLDPIRTFPYSALERQLADQSRFAMGVALAGLPLFLAEEATTKAAAAKARNVEELFKVLRDNKSTRCKSKMLEILVDMVDQEYL</sequence>
<dbReference type="Proteomes" id="UP001152888">
    <property type="component" value="Unassembled WGS sequence"/>
</dbReference>
<organism evidence="2 3">
    <name type="scientific">Acanthoscelides obtectus</name>
    <name type="common">Bean weevil</name>
    <name type="synonym">Bruchus obtectus</name>
    <dbReference type="NCBI Taxonomy" id="200917"/>
    <lineage>
        <taxon>Eukaryota</taxon>
        <taxon>Metazoa</taxon>
        <taxon>Ecdysozoa</taxon>
        <taxon>Arthropoda</taxon>
        <taxon>Hexapoda</taxon>
        <taxon>Insecta</taxon>
        <taxon>Pterygota</taxon>
        <taxon>Neoptera</taxon>
        <taxon>Endopterygota</taxon>
        <taxon>Coleoptera</taxon>
        <taxon>Polyphaga</taxon>
        <taxon>Cucujiformia</taxon>
        <taxon>Chrysomeloidea</taxon>
        <taxon>Chrysomelidae</taxon>
        <taxon>Bruchinae</taxon>
        <taxon>Bruchini</taxon>
        <taxon>Acanthoscelides</taxon>
    </lineage>
</organism>
<dbReference type="PANTHER" id="PTHR11012">
    <property type="entry name" value="PROTEIN KINASE-LIKE DOMAIN-CONTAINING"/>
    <property type="match status" value="1"/>
</dbReference>